<sequence length="29" mass="3376">MSLFQLILPYTEAIKITIKSRAMRGFLFS</sequence>
<dbReference type="AlphaFoldDB" id="A0A382ZB73"/>
<reference evidence="1" key="1">
    <citation type="submission" date="2018-05" db="EMBL/GenBank/DDBJ databases">
        <authorList>
            <person name="Lanie J.A."/>
            <person name="Ng W.-L."/>
            <person name="Kazmierczak K.M."/>
            <person name="Andrzejewski T.M."/>
            <person name="Davidsen T.M."/>
            <person name="Wayne K.J."/>
            <person name="Tettelin H."/>
            <person name="Glass J.I."/>
            <person name="Rusch D."/>
            <person name="Podicherti R."/>
            <person name="Tsui H.-C.T."/>
            <person name="Winkler M.E."/>
        </authorList>
    </citation>
    <scope>NUCLEOTIDE SEQUENCE</scope>
</reference>
<accession>A0A382ZB73</accession>
<dbReference type="EMBL" id="UINC01182500">
    <property type="protein sequence ID" value="SVD92751.1"/>
    <property type="molecule type" value="Genomic_DNA"/>
</dbReference>
<protein>
    <submittedName>
        <fullName evidence="1">Uncharacterized protein</fullName>
    </submittedName>
</protein>
<organism evidence="1">
    <name type="scientific">marine metagenome</name>
    <dbReference type="NCBI Taxonomy" id="408172"/>
    <lineage>
        <taxon>unclassified sequences</taxon>
        <taxon>metagenomes</taxon>
        <taxon>ecological metagenomes</taxon>
    </lineage>
</organism>
<gene>
    <name evidence="1" type="ORF">METZ01_LOCUS445605</name>
</gene>
<proteinExistence type="predicted"/>
<evidence type="ECO:0000313" key="1">
    <source>
        <dbReference type="EMBL" id="SVD92751.1"/>
    </source>
</evidence>
<name>A0A382ZB73_9ZZZZ</name>